<dbReference type="OrthoDB" id="1290266at2"/>
<sequence length="538" mass="63057">MLKAVLFISNKKQISLSNRIENGKSIYLHPQLEINNNESFDLQFTFNDEIVKFRNHDYTWVEILKDDIVANQFTPKIIQLKNGFFIQANINFGIWEIKSNDNKTLFWRFNPENSNSFTSFSKNADKSITQARTINKFLVLPQLLFTKGSTIEFSRSKIPFTAIACFTDHCDFDTPENLETQRLFFAKHKIKVTKGFFLNHFSKRNDNASFENESHEFLKWIDDGHELAYHSLSQSLKIREESIKDFKSFKPPLPSIPVWIDHGYQPYNFSVYKNHNLSDENYENNLMEKKIKILWNYIDSGTATLGVINQLNSNDFTLNSFYKGSKSLKLKERLGTLIKNMTIHYYANQKIIKQYRNVAISFKSVFLERKLNYLFKFIVSLFGIAFPILKVFFTWHKSKKIPYKQAKYSSLFFKHKINQNDFYIFQTLKMVDFKASLCETNIEKLVAEKGVFIAHTYFSLPMTYHKGKMFKTITTIDEAVDENFGLLAQKVVNQEIWNPTLSELINYLSKLEEVVLDIDENENVYISQNSGVAFRNVN</sequence>
<protein>
    <submittedName>
        <fullName evidence="2">Uncharacterized protein</fullName>
    </submittedName>
</protein>
<accession>A0A7J5AE09</accession>
<dbReference type="RefSeq" id="WP_151107594.1">
    <property type="nucleotide sequence ID" value="NZ_WAEM01000004.1"/>
</dbReference>
<keyword evidence="1" id="KW-0812">Transmembrane</keyword>
<dbReference type="EMBL" id="WAEM01000004">
    <property type="protein sequence ID" value="KAB1155775.1"/>
    <property type="molecule type" value="Genomic_DNA"/>
</dbReference>
<reference evidence="2 3" key="1">
    <citation type="submission" date="2019-09" db="EMBL/GenBank/DDBJ databases">
        <title>Flavobacterium sp. nov., isolated from glacier ice.</title>
        <authorList>
            <person name="Liu Q."/>
        </authorList>
    </citation>
    <scope>NUCLEOTIDE SEQUENCE [LARGE SCALE GENOMIC DNA]</scope>
    <source>
        <strain evidence="2 3">NBRC 112527</strain>
    </source>
</reference>
<name>A0A7J5AE09_9FLAO</name>
<keyword evidence="1" id="KW-0472">Membrane</keyword>
<keyword evidence="1" id="KW-1133">Transmembrane helix</keyword>
<keyword evidence="3" id="KW-1185">Reference proteome</keyword>
<comment type="caution">
    <text evidence="2">The sequence shown here is derived from an EMBL/GenBank/DDBJ whole genome shotgun (WGS) entry which is preliminary data.</text>
</comment>
<evidence type="ECO:0000313" key="2">
    <source>
        <dbReference type="EMBL" id="KAB1155775.1"/>
    </source>
</evidence>
<proteinExistence type="predicted"/>
<dbReference type="AlphaFoldDB" id="A0A7J5AE09"/>
<evidence type="ECO:0000256" key="1">
    <source>
        <dbReference type="SAM" id="Phobius"/>
    </source>
</evidence>
<gene>
    <name evidence="2" type="ORF">F6464_09635</name>
</gene>
<organism evidence="2 3">
    <name type="scientific">Flavobacterium luteum</name>
    <dbReference type="NCBI Taxonomy" id="2026654"/>
    <lineage>
        <taxon>Bacteria</taxon>
        <taxon>Pseudomonadati</taxon>
        <taxon>Bacteroidota</taxon>
        <taxon>Flavobacteriia</taxon>
        <taxon>Flavobacteriales</taxon>
        <taxon>Flavobacteriaceae</taxon>
        <taxon>Flavobacterium</taxon>
    </lineage>
</organism>
<dbReference type="Proteomes" id="UP000490922">
    <property type="component" value="Unassembled WGS sequence"/>
</dbReference>
<evidence type="ECO:0000313" key="3">
    <source>
        <dbReference type="Proteomes" id="UP000490922"/>
    </source>
</evidence>
<feature type="transmembrane region" description="Helical" evidence="1">
    <location>
        <begin position="373"/>
        <end position="395"/>
    </location>
</feature>